<keyword evidence="1" id="KW-0597">Phosphoprotein</keyword>
<dbReference type="SMART" id="SM00862">
    <property type="entry name" value="Trans_reg_C"/>
    <property type="match status" value="1"/>
</dbReference>
<dbReference type="Proteomes" id="UP000295444">
    <property type="component" value="Unassembled WGS sequence"/>
</dbReference>
<dbReference type="InterPro" id="IPR039420">
    <property type="entry name" value="WalR-like"/>
</dbReference>
<evidence type="ECO:0000256" key="4">
    <source>
        <dbReference type="ARBA" id="ARBA00023163"/>
    </source>
</evidence>
<dbReference type="GO" id="GO:0000156">
    <property type="term" value="F:phosphorelay response regulator activity"/>
    <property type="evidence" value="ECO:0007669"/>
    <property type="project" value="TreeGrafter"/>
</dbReference>
<organism evidence="7 8">
    <name type="scientific">Labedaea rhizosphaerae</name>
    <dbReference type="NCBI Taxonomy" id="598644"/>
    <lineage>
        <taxon>Bacteria</taxon>
        <taxon>Bacillati</taxon>
        <taxon>Actinomycetota</taxon>
        <taxon>Actinomycetes</taxon>
        <taxon>Pseudonocardiales</taxon>
        <taxon>Pseudonocardiaceae</taxon>
        <taxon>Labedaea</taxon>
    </lineage>
</organism>
<dbReference type="GO" id="GO:0005829">
    <property type="term" value="C:cytosol"/>
    <property type="evidence" value="ECO:0007669"/>
    <property type="project" value="TreeGrafter"/>
</dbReference>
<dbReference type="PROSITE" id="PS51755">
    <property type="entry name" value="OMPR_PHOB"/>
    <property type="match status" value="1"/>
</dbReference>
<feature type="domain" description="OmpR/PhoB-type" evidence="6">
    <location>
        <begin position="58"/>
        <end position="155"/>
    </location>
</feature>
<dbReference type="InterPro" id="IPR016032">
    <property type="entry name" value="Sig_transdc_resp-reg_C-effctor"/>
</dbReference>
<dbReference type="Gene3D" id="1.10.10.10">
    <property type="entry name" value="Winged helix-like DNA-binding domain superfamily/Winged helix DNA-binding domain"/>
    <property type="match status" value="1"/>
</dbReference>
<gene>
    <name evidence="7" type="ORF">EV186_102598</name>
</gene>
<evidence type="ECO:0000313" key="7">
    <source>
        <dbReference type="EMBL" id="TDQ00732.1"/>
    </source>
</evidence>
<comment type="caution">
    <text evidence="7">The sequence shown here is derived from an EMBL/GenBank/DDBJ whole genome shotgun (WGS) entry which is preliminary data.</text>
</comment>
<dbReference type="AlphaFoldDB" id="A0A4R6SFF3"/>
<dbReference type="GO" id="GO:0000976">
    <property type="term" value="F:transcription cis-regulatory region binding"/>
    <property type="evidence" value="ECO:0007669"/>
    <property type="project" value="TreeGrafter"/>
</dbReference>
<evidence type="ECO:0000256" key="1">
    <source>
        <dbReference type="ARBA" id="ARBA00022553"/>
    </source>
</evidence>
<feature type="DNA-binding region" description="OmpR/PhoB-type" evidence="5">
    <location>
        <begin position="58"/>
        <end position="155"/>
    </location>
</feature>
<dbReference type="GO" id="GO:0032993">
    <property type="term" value="C:protein-DNA complex"/>
    <property type="evidence" value="ECO:0007669"/>
    <property type="project" value="TreeGrafter"/>
</dbReference>
<dbReference type="SUPFAM" id="SSF46894">
    <property type="entry name" value="C-terminal effector domain of the bipartite response regulators"/>
    <property type="match status" value="1"/>
</dbReference>
<dbReference type="PANTHER" id="PTHR48111:SF4">
    <property type="entry name" value="DNA-BINDING DUAL TRANSCRIPTIONAL REGULATOR OMPR"/>
    <property type="match status" value="1"/>
</dbReference>
<dbReference type="InterPro" id="IPR001867">
    <property type="entry name" value="OmpR/PhoB-type_DNA-bd"/>
</dbReference>
<protein>
    <submittedName>
        <fullName evidence="7">Transcriptional regulator</fullName>
    </submittedName>
</protein>
<evidence type="ECO:0000313" key="8">
    <source>
        <dbReference type="Proteomes" id="UP000295444"/>
    </source>
</evidence>
<name>A0A4R6SFF3_LABRH</name>
<sequence length="168" mass="18052">MNANTVVLQLNIQLPHTAGALAALHDLVRAATAVPGAALSAEPVVPKPVVPVPVVPVPRKASESPRLVLDPESRRVVLRDEPLDLTRLEFDLLLHLCARPGKVHRRSSLMAQVWGMGEPPGSRTIDVHIRRLRVKLGPDGHHITTVRGVGYRFDGADLVTIGPLLSAG</sequence>
<proteinExistence type="predicted"/>
<dbReference type="GO" id="GO:0006355">
    <property type="term" value="P:regulation of DNA-templated transcription"/>
    <property type="evidence" value="ECO:0007669"/>
    <property type="project" value="InterPro"/>
</dbReference>
<accession>A0A4R6SFF3</accession>
<evidence type="ECO:0000256" key="2">
    <source>
        <dbReference type="ARBA" id="ARBA00023015"/>
    </source>
</evidence>
<evidence type="ECO:0000256" key="3">
    <source>
        <dbReference type="ARBA" id="ARBA00023125"/>
    </source>
</evidence>
<dbReference type="InterPro" id="IPR036388">
    <property type="entry name" value="WH-like_DNA-bd_sf"/>
</dbReference>
<dbReference type="CDD" id="cd00383">
    <property type="entry name" value="trans_reg_C"/>
    <property type="match status" value="1"/>
</dbReference>
<dbReference type="PANTHER" id="PTHR48111">
    <property type="entry name" value="REGULATOR OF RPOS"/>
    <property type="match status" value="1"/>
</dbReference>
<keyword evidence="3 5" id="KW-0238">DNA-binding</keyword>
<keyword evidence="8" id="KW-1185">Reference proteome</keyword>
<reference evidence="7 8" key="1">
    <citation type="submission" date="2019-03" db="EMBL/GenBank/DDBJ databases">
        <title>Genomic Encyclopedia of Type Strains, Phase IV (KMG-IV): sequencing the most valuable type-strain genomes for metagenomic binning, comparative biology and taxonomic classification.</title>
        <authorList>
            <person name="Goeker M."/>
        </authorList>
    </citation>
    <scope>NUCLEOTIDE SEQUENCE [LARGE SCALE GENOMIC DNA]</scope>
    <source>
        <strain evidence="7 8">DSM 45361</strain>
    </source>
</reference>
<keyword evidence="2" id="KW-0805">Transcription regulation</keyword>
<evidence type="ECO:0000259" key="6">
    <source>
        <dbReference type="PROSITE" id="PS51755"/>
    </source>
</evidence>
<dbReference type="Pfam" id="PF00486">
    <property type="entry name" value="Trans_reg_C"/>
    <property type="match status" value="1"/>
</dbReference>
<evidence type="ECO:0000256" key="5">
    <source>
        <dbReference type="PROSITE-ProRule" id="PRU01091"/>
    </source>
</evidence>
<dbReference type="EMBL" id="SNXZ01000002">
    <property type="protein sequence ID" value="TDQ00732.1"/>
    <property type="molecule type" value="Genomic_DNA"/>
</dbReference>
<keyword evidence="4" id="KW-0804">Transcription</keyword>
<dbReference type="RefSeq" id="WP_243753996.1">
    <property type="nucleotide sequence ID" value="NZ_SNXZ01000002.1"/>
</dbReference>